<dbReference type="EMBL" id="CP078145">
    <property type="protein sequence ID" value="QXN88774.1"/>
    <property type="molecule type" value="Genomic_DNA"/>
</dbReference>
<evidence type="ECO:0000256" key="4">
    <source>
        <dbReference type="PROSITE-ProRule" id="PRU00335"/>
    </source>
</evidence>
<evidence type="ECO:0000256" key="2">
    <source>
        <dbReference type="ARBA" id="ARBA00023125"/>
    </source>
</evidence>
<gene>
    <name evidence="7" type="ORF">KV110_24660</name>
</gene>
<dbReference type="InterPro" id="IPR050109">
    <property type="entry name" value="HTH-type_TetR-like_transc_reg"/>
</dbReference>
<evidence type="ECO:0000313" key="7">
    <source>
        <dbReference type="EMBL" id="QXN88774.1"/>
    </source>
</evidence>
<keyword evidence="8" id="KW-1185">Reference proteome</keyword>
<evidence type="ECO:0000259" key="6">
    <source>
        <dbReference type="PROSITE" id="PS50977"/>
    </source>
</evidence>
<keyword evidence="2 4" id="KW-0238">DNA-binding</keyword>
<reference evidence="7 8" key="1">
    <citation type="submission" date="2021-07" db="EMBL/GenBank/DDBJ databases">
        <title>Whole Genome Sequence of Nocardia Iowensis.</title>
        <authorList>
            <person name="Lamm A."/>
            <person name="Collins-Fairclough A.M."/>
            <person name="Bunk B."/>
            <person name="Sproer C."/>
        </authorList>
    </citation>
    <scope>NUCLEOTIDE SEQUENCE [LARGE SCALE GENOMIC DNA]</scope>
    <source>
        <strain evidence="7 8">NRRL 5646</strain>
    </source>
</reference>
<protein>
    <submittedName>
        <fullName evidence="7">TetR/AcrR family transcriptional regulator</fullName>
    </submittedName>
</protein>
<dbReference type="Pfam" id="PF00440">
    <property type="entry name" value="TetR_N"/>
    <property type="match status" value="1"/>
</dbReference>
<dbReference type="PANTHER" id="PTHR30055">
    <property type="entry name" value="HTH-TYPE TRANSCRIPTIONAL REGULATOR RUTR"/>
    <property type="match status" value="1"/>
</dbReference>
<dbReference type="PROSITE" id="PS50977">
    <property type="entry name" value="HTH_TETR_2"/>
    <property type="match status" value="1"/>
</dbReference>
<evidence type="ECO:0000256" key="3">
    <source>
        <dbReference type="ARBA" id="ARBA00023163"/>
    </source>
</evidence>
<evidence type="ECO:0000256" key="5">
    <source>
        <dbReference type="SAM" id="MobiDB-lite"/>
    </source>
</evidence>
<feature type="domain" description="HTH tetR-type" evidence="6">
    <location>
        <begin position="38"/>
        <end position="97"/>
    </location>
</feature>
<proteinExistence type="predicted"/>
<name>A0ABX8RIP1_NOCIO</name>
<keyword evidence="3" id="KW-0804">Transcription</keyword>
<accession>A0ABX8RIP1</accession>
<dbReference type="Proteomes" id="UP000694257">
    <property type="component" value="Chromosome"/>
</dbReference>
<keyword evidence="1" id="KW-0805">Transcription regulation</keyword>
<organism evidence="7 8">
    <name type="scientific">Nocardia iowensis</name>
    <dbReference type="NCBI Taxonomy" id="204891"/>
    <lineage>
        <taxon>Bacteria</taxon>
        <taxon>Bacillati</taxon>
        <taxon>Actinomycetota</taxon>
        <taxon>Actinomycetes</taxon>
        <taxon>Mycobacteriales</taxon>
        <taxon>Nocardiaceae</taxon>
        <taxon>Nocardia</taxon>
    </lineage>
</organism>
<feature type="region of interest" description="Disordered" evidence="5">
    <location>
        <begin position="219"/>
        <end position="247"/>
    </location>
</feature>
<evidence type="ECO:0000256" key="1">
    <source>
        <dbReference type="ARBA" id="ARBA00023015"/>
    </source>
</evidence>
<dbReference type="Pfam" id="PF21597">
    <property type="entry name" value="TetR_C_43"/>
    <property type="match status" value="1"/>
</dbReference>
<dbReference type="InterPro" id="IPR001647">
    <property type="entry name" value="HTH_TetR"/>
</dbReference>
<feature type="compositionally biased region" description="Basic residues" evidence="5">
    <location>
        <begin position="233"/>
        <end position="247"/>
    </location>
</feature>
<feature type="DNA-binding region" description="H-T-H motif" evidence="4">
    <location>
        <begin position="60"/>
        <end position="79"/>
    </location>
</feature>
<dbReference type="InterPro" id="IPR049445">
    <property type="entry name" value="TetR_SbtR-like_C"/>
</dbReference>
<dbReference type="PANTHER" id="PTHR30055:SF234">
    <property type="entry name" value="HTH-TYPE TRANSCRIPTIONAL REGULATOR BETI"/>
    <property type="match status" value="1"/>
</dbReference>
<evidence type="ECO:0000313" key="8">
    <source>
        <dbReference type="Proteomes" id="UP000694257"/>
    </source>
</evidence>
<sequence>MFFSIGTNQRTVTDGPVRLAKVRAVTAHLPHTLRSDARDNRERILEAARTVFGSAGLDVPMREIARSAEVGPATLYRHFPTKEMLVAEAFTDQMLACRSLVDEGLADPDPWHGFCLTIENLCELQARDHGFTAAFMSTYPHALDFAAIRTSSLTAAAELIRRAKDTGRLRPDIMLDDLILMIMANNGIQASTPAARLAASRRFAALMIQAFQATPGSAPLPPLPRLMPTVPVPRHKSNQSKHSATRG</sequence>